<dbReference type="GO" id="GO:0005886">
    <property type="term" value="C:plasma membrane"/>
    <property type="evidence" value="ECO:0007669"/>
    <property type="project" value="TreeGrafter"/>
</dbReference>
<sequence length="134" mass="14919">MSDWNTKIIEEFRANGGKVGGTYENRPLLLLTTTGAKSKQQHTTPLAFMKDGDRLIIVASMLGAPKNPAWYHNIVAHPEVTIELGSETFPATATVIEGEQRTQLWARTTEEFPILADHQAKTTRQIPLIAITRH</sequence>
<proteinExistence type="inferred from homology"/>
<dbReference type="RefSeq" id="WP_149400070.1">
    <property type="nucleotide sequence ID" value="NZ_BIXY01000005.1"/>
</dbReference>
<dbReference type="Proteomes" id="UP000322530">
    <property type="component" value="Unassembled WGS sequence"/>
</dbReference>
<keyword evidence="4" id="KW-1185">Reference proteome</keyword>
<dbReference type="SUPFAM" id="SSF50475">
    <property type="entry name" value="FMN-binding split barrel"/>
    <property type="match status" value="1"/>
</dbReference>
<comment type="caution">
    <text evidence="3">The sequence shown here is derived from an EMBL/GenBank/DDBJ whole genome shotgun (WGS) entry which is preliminary data.</text>
</comment>
<comment type="similarity">
    <text evidence="1">Belongs to the F420H(2)-dependent quinone reductase family.</text>
</comment>
<comment type="catalytic activity">
    <reaction evidence="2">
        <text>oxidized coenzyme F420-(gamma-L-Glu)(n) + a quinol + H(+) = reduced coenzyme F420-(gamma-L-Glu)(n) + a quinone</text>
        <dbReference type="Rhea" id="RHEA:39663"/>
        <dbReference type="Rhea" id="RHEA-COMP:12939"/>
        <dbReference type="Rhea" id="RHEA-COMP:14378"/>
        <dbReference type="ChEBI" id="CHEBI:15378"/>
        <dbReference type="ChEBI" id="CHEBI:24646"/>
        <dbReference type="ChEBI" id="CHEBI:132124"/>
        <dbReference type="ChEBI" id="CHEBI:133980"/>
        <dbReference type="ChEBI" id="CHEBI:139511"/>
    </reaction>
</comment>
<dbReference type="NCBIfam" id="TIGR00026">
    <property type="entry name" value="hi_GC_TIGR00026"/>
    <property type="match status" value="1"/>
</dbReference>
<protein>
    <recommendedName>
        <fullName evidence="5">Nitroreductase</fullName>
    </recommendedName>
</protein>
<dbReference type="EMBL" id="BIXY01000005">
    <property type="protein sequence ID" value="GCF07019.1"/>
    <property type="molecule type" value="Genomic_DNA"/>
</dbReference>
<dbReference type="AlphaFoldDB" id="A0A5A5T7T7"/>
<evidence type="ECO:0008006" key="5">
    <source>
        <dbReference type="Google" id="ProtNLM"/>
    </source>
</evidence>
<evidence type="ECO:0000313" key="4">
    <source>
        <dbReference type="Proteomes" id="UP000322530"/>
    </source>
</evidence>
<name>A0A5A5T7T7_9CHLR</name>
<organism evidence="3 4">
    <name type="scientific">Dictyobacter arantiisoli</name>
    <dbReference type="NCBI Taxonomy" id="2014874"/>
    <lineage>
        <taxon>Bacteria</taxon>
        <taxon>Bacillati</taxon>
        <taxon>Chloroflexota</taxon>
        <taxon>Ktedonobacteria</taxon>
        <taxon>Ktedonobacterales</taxon>
        <taxon>Dictyobacteraceae</taxon>
        <taxon>Dictyobacter</taxon>
    </lineage>
</organism>
<dbReference type="PANTHER" id="PTHR39428">
    <property type="entry name" value="F420H(2)-DEPENDENT QUINONE REDUCTASE RV1261C"/>
    <property type="match status" value="1"/>
</dbReference>
<evidence type="ECO:0000256" key="1">
    <source>
        <dbReference type="ARBA" id="ARBA00008710"/>
    </source>
</evidence>
<evidence type="ECO:0000256" key="2">
    <source>
        <dbReference type="ARBA" id="ARBA00049106"/>
    </source>
</evidence>
<dbReference type="PANTHER" id="PTHR39428:SF1">
    <property type="entry name" value="F420H(2)-DEPENDENT QUINONE REDUCTASE RV1261C"/>
    <property type="match status" value="1"/>
</dbReference>
<accession>A0A5A5T7T7</accession>
<dbReference type="InterPro" id="IPR012349">
    <property type="entry name" value="Split_barrel_FMN-bd"/>
</dbReference>
<dbReference type="Pfam" id="PF04075">
    <property type="entry name" value="F420H2_quin_red"/>
    <property type="match status" value="1"/>
</dbReference>
<reference evidence="3 4" key="1">
    <citation type="submission" date="2019-01" db="EMBL/GenBank/DDBJ databases">
        <title>Draft genome sequence of Dictyobacter sp. Uno17.</title>
        <authorList>
            <person name="Wang C.M."/>
            <person name="Zheng Y."/>
            <person name="Sakai Y."/>
            <person name="Abe K."/>
            <person name="Yokota A."/>
            <person name="Yabe S."/>
        </authorList>
    </citation>
    <scope>NUCLEOTIDE SEQUENCE [LARGE SCALE GENOMIC DNA]</scope>
    <source>
        <strain evidence="3 4">Uno17</strain>
    </source>
</reference>
<dbReference type="GO" id="GO:0016491">
    <property type="term" value="F:oxidoreductase activity"/>
    <property type="evidence" value="ECO:0007669"/>
    <property type="project" value="InterPro"/>
</dbReference>
<evidence type="ECO:0000313" key="3">
    <source>
        <dbReference type="EMBL" id="GCF07019.1"/>
    </source>
</evidence>
<dbReference type="InterPro" id="IPR004378">
    <property type="entry name" value="F420H2_quin_Rdtase"/>
</dbReference>
<gene>
    <name evidence="3" type="ORF">KDI_05830</name>
</gene>
<dbReference type="OrthoDB" id="162096at2"/>
<dbReference type="Gene3D" id="2.30.110.10">
    <property type="entry name" value="Electron Transport, Fmn-binding Protein, Chain A"/>
    <property type="match status" value="1"/>
</dbReference>
<dbReference type="GO" id="GO:0070967">
    <property type="term" value="F:coenzyme F420 binding"/>
    <property type="evidence" value="ECO:0007669"/>
    <property type="project" value="TreeGrafter"/>
</dbReference>